<comment type="caution">
    <text evidence="1">The sequence shown here is derived from an EMBL/GenBank/DDBJ whole genome shotgun (WGS) entry which is preliminary data.</text>
</comment>
<reference evidence="2" key="1">
    <citation type="journal article" date="2022" name="Mol. Ecol. Resour.">
        <title>The genomes of chicory, endive, great burdock and yacon provide insights into Asteraceae palaeo-polyploidization history and plant inulin production.</title>
        <authorList>
            <person name="Fan W."/>
            <person name="Wang S."/>
            <person name="Wang H."/>
            <person name="Wang A."/>
            <person name="Jiang F."/>
            <person name="Liu H."/>
            <person name="Zhao H."/>
            <person name="Xu D."/>
            <person name="Zhang Y."/>
        </authorList>
    </citation>
    <scope>NUCLEOTIDE SEQUENCE [LARGE SCALE GENOMIC DNA]</scope>
    <source>
        <strain evidence="2">cv. Punajuju</strain>
    </source>
</reference>
<reference evidence="1 2" key="2">
    <citation type="journal article" date="2022" name="Mol. Ecol. Resour.">
        <title>The genomes of chicory, endive, great burdock and yacon provide insights into Asteraceae paleo-polyploidization history and plant inulin production.</title>
        <authorList>
            <person name="Fan W."/>
            <person name="Wang S."/>
            <person name="Wang H."/>
            <person name="Wang A."/>
            <person name="Jiang F."/>
            <person name="Liu H."/>
            <person name="Zhao H."/>
            <person name="Xu D."/>
            <person name="Zhang Y."/>
        </authorList>
    </citation>
    <scope>NUCLEOTIDE SEQUENCE [LARGE SCALE GENOMIC DNA]</scope>
    <source>
        <strain evidence="2">cv. Punajuju</strain>
        <tissue evidence="1">Leaves</tissue>
    </source>
</reference>
<evidence type="ECO:0000313" key="2">
    <source>
        <dbReference type="Proteomes" id="UP001055811"/>
    </source>
</evidence>
<dbReference type="EMBL" id="CM042011">
    <property type="protein sequence ID" value="KAI3766374.1"/>
    <property type="molecule type" value="Genomic_DNA"/>
</dbReference>
<evidence type="ECO:0000313" key="1">
    <source>
        <dbReference type="EMBL" id="KAI3766374.1"/>
    </source>
</evidence>
<proteinExistence type="predicted"/>
<sequence length="229" mass="24898">MPQLRSGPPRSKRLGDIQPADQAENIVSPTQNRTRKKTGGGRERGNNAAAGVAKGPMRPTGRGRGIRLINLDPEPYCEIVPNKGPVGVVEPVVNAVVDKDMEGGSADKITGVEEEGIATPVRERVQVVVEQTGPDAIEVALKFWHPNSKACNYGPPYECQVYSFFIQKHIEWMLLEFHGFTTRAGKVMGMLGPSLWDVWNSLGQSMSPSMVVCIAVEAISILEKLHAKG</sequence>
<gene>
    <name evidence="1" type="ORF">L2E82_16429</name>
</gene>
<dbReference type="Proteomes" id="UP001055811">
    <property type="component" value="Linkage Group LG03"/>
</dbReference>
<organism evidence="1 2">
    <name type="scientific">Cichorium intybus</name>
    <name type="common">Chicory</name>
    <dbReference type="NCBI Taxonomy" id="13427"/>
    <lineage>
        <taxon>Eukaryota</taxon>
        <taxon>Viridiplantae</taxon>
        <taxon>Streptophyta</taxon>
        <taxon>Embryophyta</taxon>
        <taxon>Tracheophyta</taxon>
        <taxon>Spermatophyta</taxon>
        <taxon>Magnoliopsida</taxon>
        <taxon>eudicotyledons</taxon>
        <taxon>Gunneridae</taxon>
        <taxon>Pentapetalae</taxon>
        <taxon>asterids</taxon>
        <taxon>campanulids</taxon>
        <taxon>Asterales</taxon>
        <taxon>Asteraceae</taxon>
        <taxon>Cichorioideae</taxon>
        <taxon>Cichorieae</taxon>
        <taxon>Cichoriinae</taxon>
        <taxon>Cichorium</taxon>
    </lineage>
</organism>
<protein>
    <submittedName>
        <fullName evidence="1">Uncharacterized protein</fullName>
    </submittedName>
</protein>
<keyword evidence="2" id="KW-1185">Reference proteome</keyword>
<accession>A0ACB9F510</accession>
<name>A0ACB9F510_CICIN</name>